<dbReference type="Proteomes" id="UP000885660">
    <property type="component" value="Unassembled WGS sequence"/>
</dbReference>
<comment type="similarity">
    <text evidence="1">Belongs to the ROK (NagC/XylR) family.</text>
</comment>
<evidence type="ECO:0000256" key="1">
    <source>
        <dbReference type="ARBA" id="ARBA00006479"/>
    </source>
</evidence>
<sequence>FSSCLIILNTIRKNAPISRIDIAKLTGLSAATVTKFVDNLIESGLIKEEGHSYSRGGRRPILLRIEASSGFAIGVDIGGENLRVVVTDLEAKPVFQLSLATCAWEGKDRVLNRVIGTISRALRESNVPKEKLKGIGIGISGLIDYERGTSLFCPNLPGWENVPVSRLIEDEFGLPCIVDDSSRTMALAEHWCGIAQDVDNFILVNVGVGIGCGIFTHGKMYRGAGGIAGEFGHMTIKEKGPRCNCGNYGCLETLASGPAIVRRTREALQEGVVSEIGKLCGGNLDSITPRVVVEAAKNGDKLAFNLIEKTGEYLGIGIANLINIFNPELVVIGAGVSRAGDLLLDPLKRTVRARALQQSFRMVQIKTSSLDEFGGAIGGAILILEDIFEHGYLK</sequence>
<organism evidence="2">
    <name type="scientific">Aerophobetes bacterium</name>
    <dbReference type="NCBI Taxonomy" id="2030807"/>
    <lineage>
        <taxon>Bacteria</taxon>
        <taxon>Candidatus Aerophobota</taxon>
    </lineage>
</organism>
<protein>
    <submittedName>
        <fullName evidence="2">ROK family transcriptional regulator</fullName>
    </submittedName>
</protein>
<dbReference type="Gene3D" id="1.10.10.10">
    <property type="entry name" value="Winged helix-like DNA-binding domain superfamily/Winged helix DNA-binding domain"/>
    <property type="match status" value="1"/>
</dbReference>
<evidence type="ECO:0000313" key="2">
    <source>
        <dbReference type="EMBL" id="HDN85067.1"/>
    </source>
</evidence>
<dbReference type="Pfam" id="PF00480">
    <property type="entry name" value="ROK"/>
    <property type="match status" value="1"/>
</dbReference>
<dbReference type="InterPro" id="IPR036388">
    <property type="entry name" value="WH-like_DNA-bd_sf"/>
</dbReference>
<dbReference type="InterPro" id="IPR000600">
    <property type="entry name" value="ROK"/>
</dbReference>
<dbReference type="PANTHER" id="PTHR18964:SF149">
    <property type="entry name" value="BIFUNCTIONAL UDP-N-ACETYLGLUCOSAMINE 2-EPIMERASE_N-ACETYLMANNOSAMINE KINASE"/>
    <property type="match status" value="1"/>
</dbReference>
<dbReference type="InterPro" id="IPR036390">
    <property type="entry name" value="WH_DNA-bd_sf"/>
</dbReference>
<proteinExistence type="inferred from homology"/>
<dbReference type="SUPFAM" id="SSF46785">
    <property type="entry name" value="Winged helix' DNA-binding domain"/>
    <property type="match status" value="1"/>
</dbReference>
<dbReference type="PROSITE" id="PS01125">
    <property type="entry name" value="ROK"/>
    <property type="match status" value="1"/>
</dbReference>
<dbReference type="EMBL" id="DRBC01000295">
    <property type="protein sequence ID" value="HDN85067.1"/>
    <property type="molecule type" value="Genomic_DNA"/>
</dbReference>
<dbReference type="SUPFAM" id="SSF53067">
    <property type="entry name" value="Actin-like ATPase domain"/>
    <property type="match status" value="1"/>
</dbReference>
<name>A0A7V0QS58_UNCAE</name>
<dbReference type="InterPro" id="IPR049874">
    <property type="entry name" value="ROK_cs"/>
</dbReference>
<dbReference type="Pfam" id="PF13412">
    <property type="entry name" value="HTH_24"/>
    <property type="match status" value="1"/>
</dbReference>
<gene>
    <name evidence="2" type="ORF">ENG47_04855</name>
</gene>
<dbReference type="InterPro" id="IPR043129">
    <property type="entry name" value="ATPase_NBD"/>
</dbReference>
<reference evidence="2" key="1">
    <citation type="journal article" date="2020" name="mSystems">
        <title>Genome- and Community-Level Interaction Insights into Carbon Utilization and Element Cycling Functions of Hydrothermarchaeota in Hydrothermal Sediment.</title>
        <authorList>
            <person name="Zhou Z."/>
            <person name="Liu Y."/>
            <person name="Xu W."/>
            <person name="Pan J."/>
            <person name="Luo Z.H."/>
            <person name="Li M."/>
        </authorList>
    </citation>
    <scope>NUCLEOTIDE SEQUENCE [LARGE SCALE GENOMIC DNA]</scope>
    <source>
        <strain evidence="2">HyVt-219</strain>
    </source>
</reference>
<dbReference type="PANTHER" id="PTHR18964">
    <property type="entry name" value="ROK (REPRESSOR, ORF, KINASE) FAMILY"/>
    <property type="match status" value="1"/>
</dbReference>
<accession>A0A7V0QS58</accession>
<dbReference type="AlphaFoldDB" id="A0A7V0QS58"/>
<feature type="non-terminal residue" evidence="2">
    <location>
        <position position="1"/>
    </location>
</feature>
<dbReference type="CDD" id="cd24076">
    <property type="entry name" value="ASKHA_ATPase_ROK_BsXylR-like"/>
    <property type="match status" value="1"/>
</dbReference>
<comment type="caution">
    <text evidence="2">The sequence shown here is derived from an EMBL/GenBank/DDBJ whole genome shotgun (WGS) entry which is preliminary data.</text>
</comment>
<dbReference type="Gene3D" id="3.30.420.40">
    <property type="match status" value="2"/>
</dbReference>